<dbReference type="PANTHER" id="PTHR48100">
    <property type="entry name" value="BROAD-SPECIFICITY PHOSPHATASE YOR283W-RELATED"/>
    <property type="match status" value="1"/>
</dbReference>
<comment type="caution">
    <text evidence="1">The sequence shown here is derived from an EMBL/GenBank/DDBJ whole genome shotgun (WGS) entry which is preliminary data.</text>
</comment>
<evidence type="ECO:0000313" key="2">
    <source>
        <dbReference type="Proteomes" id="UP001223079"/>
    </source>
</evidence>
<reference evidence="1 2" key="1">
    <citation type="submission" date="2023-07" db="EMBL/GenBank/DDBJ databases">
        <title>Genomic Encyclopedia of Type Strains, Phase IV (KMG-IV): sequencing the most valuable type-strain genomes for metagenomic binning, comparative biology and taxonomic classification.</title>
        <authorList>
            <person name="Goeker M."/>
        </authorList>
    </citation>
    <scope>NUCLEOTIDE SEQUENCE [LARGE SCALE GENOMIC DNA]</scope>
    <source>
        <strain evidence="1 2">DSM 105143</strain>
    </source>
</reference>
<dbReference type="Pfam" id="PF00300">
    <property type="entry name" value="His_Phos_1"/>
    <property type="match status" value="1"/>
</dbReference>
<dbReference type="Gene3D" id="3.40.50.1240">
    <property type="entry name" value="Phosphoglycerate mutase-like"/>
    <property type="match status" value="1"/>
</dbReference>
<dbReference type="EC" id="5.4.2.11" evidence="1"/>
<dbReference type="InterPro" id="IPR029033">
    <property type="entry name" value="His_PPase_superfam"/>
</dbReference>
<keyword evidence="2" id="KW-1185">Reference proteome</keyword>
<keyword evidence="1" id="KW-0413">Isomerase</keyword>
<dbReference type="PANTHER" id="PTHR48100:SF59">
    <property type="entry name" value="ADENOSYLCOBALAMIN_ALPHA-RIBAZOLE PHOSPHATASE"/>
    <property type="match status" value="1"/>
</dbReference>
<organism evidence="1 2">
    <name type="scientific">Streptococcus moroccensis</name>
    <dbReference type="NCBI Taxonomy" id="1451356"/>
    <lineage>
        <taxon>Bacteria</taxon>
        <taxon>Bacillati</taxon>
        <taxon>Bacillota</taxon>
        <taxon>Bacilli</taxon>
        <taxon>Lactobacillales</taxon>
        <taxon>Streptococcaceae</taxon>
        <taxon>Streptococcus</taxon>
    </lineage>
</organism>
<protein>
    <submittedName>
        <fullName evidence="1">2,3-bisphosphoglycerate-dependent phosphoglycerate mutase</fullName>
        <ecNumber evidence="1">5.4.2.11</ecNumber>
    </submittedName>
</protein>
<dbReference type="RefSeq" id="WP_307121759.1">
    <property type="nucleotide sequence ID" value="NZ_JAUSTM010000009.1"/>
</dbReference>
<name>A0ABT9YRE0_9STRE</name>
<dbReference type="Proteomes" id="UP001223079">
    <property type="component" value="Unassembled WGS sequence"/>
</dbReference>
<proteinExistence type="predicted"/>
<dbReference type="CDD" id="cd07067">
    <property type="entry name" value="HP_PGM_like"/>
    <property type="match status" value="1"/>
</dbReference>
<evidence type="ECO:0000313" key="1">
    <source>
        <dbReference type="EMBL" id="MDQ0222566.1"/>
    </source>
</evidence>
<dbReference type="InterPro" id="IPR050275">
    <property type="entry name" value="PGM_Phosphatase"/>
</dbReference>
<gene>
    <name evidence="1" type="ORF">J2S23_001118</name>
</gene>
<dbReference type="GO" id="GO:0004619">
    <property type="term" value="F:phosphoglycerate mutase activity"/>
    <property type="evidence" value="ECO:0007669"/>
    <property type="project" value="UniProtKB-EC"/>
</dbReference>
<dbReference type="InterPro" id="IPR013078">
    <property type="entry name" value="His_Pase_superF_clade-1"/>
</dbReference>
<dbReference type="EMBL" id="JAUSTM010000009">
    <property type="protein sequence ID" value="MDQ0222566.1"/>
    <property type="molecule type" value="Genomic_DNA"/>
</dbReference>
<sequence>MTTTVYLVRHAEPNYHNHDDFTRELTEQGLKDSLKVTAYLKDKGIDKVYSSPFRRAHDTVKDLAHHLNLPITLEDDFRERRIDSVWIEDFNHFAQKQWQDFSYKLSDGESLSEVQYRNISALEKIIAENPNKNLVIGSHGTALSTIVNHYQPDFDYSAFSQIKHLFPFIVKLTFSENICQSISFYNILKEPPHETSLL</sequence>
<dbReference type="SUPFAM" id="SSF53254">
    <property type="entry name" value="Phosphoglycerate mutase-like"/>
    <property type="match status" value="1"/>
</dbReference>
<dbReference type="SMART" id="SM00855">
    <property type="entry name" value="PGAM"/>
    <property type="match status" value="1"/>
</dbReference>
<accession>A0ABT9YRE0</accession>